<dbReference type="InterPro" id="IPR001226">
    <property type="entry name" value="Flavodoxin_CS"/>
</dbReference>
<keyword evidence="3" id="KW-1185">Reference proteome</keyword>
<dbReference type="Proteomes" id="UP000298460">
    <property type="component" value="Unassembled WGS sequence"/>
</dbReference>
<dbReference type="PROSITE" id="PS00201">
    <property type="entry name" value="FLAVODOXIN"/>
    <property type="match status" value="1"/>
</dbReference>
<sequence length="177" mass="20508">MKTVVIYKSKTGFTKKYAEWISEELSADLFEGSKVTTNMLTAYDTVIYGGGLYAVGISGVKLITKNLDKLKDKKVVVFATGASPCREEAVNEVRNMNFNSIEQKHIQFFYLRGGFDYSKLKPIYKVLMTLLKWKIIWKIKRKKELTHDERGMLETYEKPADFTRKYKINEIITYVTS</sequence>
<reference evidence="2 3" key="1">
    <citation type="submission" date="2019-03" db="EMBL/GenBank/DDBJ databases">
        <title>Draft Genome Sequence of Desulfosporosinus fructosivorans Strain 63.6F, Isolated from Marine Sediment in the Baltic Sea.</title>
        <authorList>
            <person name="Hausmann B."/>
            <person name="Vandieken V."/>
            <person name="Pjevac P."/>
            <person name="Schreck K."/>
            <person name="Herbold C.W."/>
            <person name="Loy A."/>
        </authorList>
    </citation>
    <scope>NUCLEOTIDE SEQUENCE [LARGE SCALE GENOMIC DNA]</scope>
    <source>
        <strain evidence="2 3">63.6F</strain>
    </source>
</reference>
<feature type="domain" description="Flavodoxin" evidence="1">
    <location>
        <begin position="4"/>
        <end position="133"/>
    </location>
</feature>
<dbReference type="InterPro" id="IPR052200">
    <property type="entry name" value="Protoporphyrinogen_IX_DH"/>
</dbReference>
<dbReference type="SUPFAM" id="SSF52218">
    <property type="entry name" value="Flavoproteins"/>
    <property type="match status" value="1"/>
</dbReference>
<dbReference type="PANTHER" id="PTHR38030:SF2">
    <property type="entry name" value="PROTOPORPHYRINOGEN IX DEHYDROGENASE [QUINONE]"/>
    <property type="match status" value="1"/>
</dbReference>
<dbReference type="GO" id="GO:0070819">
    <property type="term" value="F:menaquinone-dependent protoporphyrinogen oxidase activity"/>
    <property type="evidence" value="ECO:0007669"/>
    <property type="project" value="TreeGrafter"/>
</dbReference>
<evidence type="ECO:0000313" key="3">
    <source>
        <dbReference type="Proteomes" id="UP000298460"/>
    </source>
</evidence>
<accession>A0A4Z0QZW9</accession>
<dbReference type="Pfam" id="PF12724">
    <property type="entry name" value="Flavodoxin_5"/>
    <property type="match status" value="1"/>
</dbReference>
<evidence type="ECO:0000259" key="1">
    <source>
        <dbReference type="Pfam" id="PF12724"/>
    </source>
</evidence>
<dbReference type="PANTHER" id="PTHR38030">
    <property type="entry name" value="PROTOPORPHYRINOGEN IX DEHYDROGENASE [MENAQUINONE]"/>
    <property type="match status" value="1"/>
</dbReference>
<dbReference type="InterPro" id="IPR026816">
    <property type="entry name" value="Flavodoxin_dom"/>
</dbReference>
<dbReference type="GO" id="GO:0010181">
    <property type="term" value="F:FMN binding"/>
    <property type="evidence" value="ECO:0007669"/>
    <property type="project" value="InterPro"/>
</dbReference>
<dbReference type="GO" id="GO:0006783">
    <property type="term" value="P:heme biosynthetic process"/>
    <property type="evidence" value="ECO:0007669"/>
    <property type="project" value="TreeGrafter"/>
</dbReference>
<evidence type="ECO:0000313" key="2">
    <source>
        <dbReference type="EMBL" id="TGE35615.1"/>
    </source>
</evidence>
<protein>
    <submittedName>
        <fullName evidence="2">Flavodoxin</fullName>
    </submittedName>
</protein>
<proteinExistence type="predicted"/>
<dbReference type="Gene3D" id="3.40.50.360">
    <property type="match status" value="1"/>
</dbReference>
<dbReference type="InterPro" id="IPR029039">
    <property type="entry name" value="Flavoprotein-like_sf"/>
</dbReference>
<dbReference type="RefSeq" id="WP_135551416.1">
    <property type="nucleotide sequence ID" value="NZ_SPQQ01000012.1"/>
</dbReference>
<dbReference type="OrthoDB" id="2146857at2"/>
<dbReference type="GO" id="GO:0009055">
    <property type="term" value="F:electron transfer activity"/>
    <property type="evidence" value="ECO:0007669"/>
    <property type="project" value="InterPro"/>
</dbReference>
<comment type="caution">
    <text evidence="2">The sequence shown here is derived from an EMBL/GenBank/DDBJ whole genome shotgun (WGS) entry which is preliminary data.</text>
</comment>
<dbReference type="AlphaFoldDB" id="A0A4Z0QZW9"/>
<organism evidence="2 3">
    <name type="scientific">Desulfosporosinus fructosivorans</name>
    <dbReference type="NCBI Taxonomy" id="2018669"/>
    <lineage>
        <taxon>Bacteria</taxon>
        <taxon>Bacillati</taxon>
        <taxon>Bacillota</taxon>
        <taxon>Clostridia</taxon>
        <taxon>Eubacteriales</taxon>
        <taxon>Desulfitobacteriaceae</taxon>
        <taxon>Desulfosporosinus</taxon>
    </lineage>
</organism>
<dbReference type="EMBL" id="SPQQ01000012">
    <property type="protein sequence ID" value="TGE35615.1"/>
    <property type="molecule type" value="Genomic_DNA"/>
</dbReference>
<gene>
    <name evidence="2" type="ORF">E4K67_24075</name>
</gene>
<name>A0A4Z0QZW9_9FIRM</name>